<keyword evidence="7" id="KW-0805">Transcription regulation</keyword>
<dbReference type="PROSITE" id="PS00688">
    <property type="entry name" value="SIGMA54_INTERACT_3"/>
    <property type="match status" value="1"/>
</dbReference>
<dbReference type="InterPro" id="IPR002197">
    <property type="entry name" value="HTH_Fis"/>
</dbReference>
<dbReference type="InterPro" id="IPR003593">
    <property type="entry name" value="AAA+_ATPase"/>
</dbReference>
<keyword evidence="9" id="KW-0010">Activator</keyword>
<evidence type="ECO:0000256" key="8">
    <source>
        <dbReference type="ARBA" id="ARBA00023125"/>
    </source>
</evidence>
<dbReference type="KEGG" id="dtp:JZK55_20000"/>
<evidence type="ECO:0000256" key="11">
    <source>
        <dbReference type="PROSITE-ProRule" id="PRU00169"/>
    </source>
</evidence>
<proteinExistence type="predicted"/>
<dbReference type="Proteomes" id="UP000516360">
    <property type="component" value="Chromosome"/>
</dbReference>
<dbReference type="Gene3D" id="3.40.50.300">
    <property type="entry name" value="P-loop containing nucleotide triphosphate hydrolases"/>
    <property type="match status" value="1"/>
</dbReference>
<dbReference type="SUPFAM" id="SSF46689">
    <property type="entry name" value="Homeodomain-like"/>
    <property type="match status" value="1"/>
</dbReference>
<dbReference type="Pfam" id="PF00158">
    <property type="entry name" value="Sigma54_activat"/>
    <property type="match status" value="1"/>
</dbReference>
<evidence type="ECO:0000313" key="15">
    <source>
        <dbReference type="Proteomes" id="UP000516360"/>
    </source>
</evidence>
<evidence type="ECO:0000256" key="9">
    <source>
        <dbReference type="ARBA" id="ARBA00023159"/>
    </source>
</evidence>
<organism evidence="14 15">
    <name type="scientific">Dissulfurispira thermophila</name>
    <dbReference type="NCBI Taxonomy" id="2715679"/>
    <lineage>
        <taxon>Bacteria</taxon>
        <taxon>Pseudomonadati</taxon>
        <taxon>Nitrospirota</taxon>
        <taxon>Thermodesulfovibrionia</taxon>
        <taxon>Thermodesulfovibrionales</taxon>
        <taxon>Dissulfurispiraceae</taxon>
        <taxon>Dissulfurispira</taxon>
    </lineage>
</organism>
<dbReference type="Pfam" id="PF02954">
    <property type="entry name" value="HTH_8"/>
    <property type="match status" value="1"/>
</dbReference>
<dbReference type="FunFam" id="3.40.50.300:FF:000006">
    <property type="entry name" value="DNA-binding transcriptional regulator NtrC"/>
    <property type="match status" value="1"/>
</dbReference>
<dbReference type="InterPro" id="IPR025944">
    <property type="entry name" value="Sigma_54_int_dom_CS"/>
</dbReference>
<dbReference type="GO" id="GO:0000160">
    <property type="term" value="P:phosphorelay signal transduction system"/>
    <property type="evidence" value="ECO:0007669"/>
    <property type="project" value="UniProtKB-KW"/>
</dbReference>
<dbReference type="InterPro" id="IPR027417">
    <property type="entry name" value="P-loop_NTPase"/>
</dbReference>
<dbReference type="Gene3D" id="1.10.8.60">
    <property type="match status" value="1"/>
</dbReference>
<keyword evidence="5" id="KW-0067">ATP-binding</keyword>
<dbReference type="FunFam" id="1.10.8.60:FF:000014">
    <property type="entry name" value="DNA-binding transcriptional regulator NtrC"/>
    <property type="match status" value="1"/>
</dbReference>
<dbReference type="PRINTS" id="PR01590">
    <property type="entry name" value="HTHFIS"/>
</dbReference>
<dbReference type="PANTHER" id="PTHR32071:SF119">
    <property type="entry name" value="SIGMA L-DEPENDENT TRANSCRIPTIONAL REGULATOR YPLP-RELATED"/>
    <property type="match status" value="1"/>
</dbReference>
<dbReference type="InterPro" id="IPR025662">
    <property type="entry name" value="Sigma_54_int_dom_ATP-bd_1"/>
</dbReference>
<evidence type="ECO:0000256" key="10">
    <source>
        <dbReference type="ARBA" id="ARBA00023163"/>
    </source>
</evidence>
<evidence type="ECO:0000259" key="12">
    <source>
        <dbReference type="PROSITE" id="PS50045"/>
    </source>
</evidence>
<dbReference type="InterPro" id="IPR002078">
    <property type="entry name" value="Sigma_54_int"/>
</dbReference>
<dbReference type="PROSITE" id="PS50045">
    <property type="entry name" value="SIGMA54_INTERACT_4"/>
    <property type="match status" value="1"/>
</dbReference>
<dbReference type="PANTHER" id="PTHR32071">
    <property type="entry name" value="TRANSCRIPTIONAL REGULATORY PROTEIN"/>
    <property type="match status" value="1"/>
</dbReference>
<evidence type="ECO:0000256" key="6">
    <source>
        <dbReference type="ARBA" id="ARBA00023012"/>
    </source>
</evidence>
<comment type="subcellular location">
    <subcellularLocation>
        <location evidence="1">Cytoplasm</location>
    </subcellularLocation>
</comment>
<dbReference type="SMART" id="SM00382">
    <property type="entry name" value="AAA"/>
    <property type="match status" value="1"/>
</dbReference>
<evidence type="ECO:0000256" key="3">
    <source>
        <dbReference type="ARBA" id="ARBA00022553"/>
    </source>
</evidence>
<dbReference type="SMART" id="SM00448">
    <property type="entry name" value="REC"/>
    <property type="match status" value="1"/>
</dbReference>
<dbReference type="GO" id="GO:0005737">
    <property type="term" value="C:cytoplasm"/>
    <property type="evidence" value="ECO:0007669"/>
    <property type="project" value="UniProtKB-SubCell"/>
</dbReference>
<dbReference type="PROSITE" id="PS50110">
    <property type="entry name" value="RESPONSE_REGULATORY"/>
    <property type="match status" value="1"/>
</dbReference>
<dbReference type="InterPro" id="IPR001789">
    <property type="entry name" value="Sig_transdc_resp-reg_receiver"/>
</dbReference>
<dbReference type="EMBL" id="AP022873">
    <property type="protein sequence ID" value="BCB97078.1"/>
    <property type="molecule type" value="Genomic_DNA"/>
</dbReference>
<dbReference type="FunFam" id="3.40.50.2300:FF:000018">
    <property type="entry name" value="DNA-binding transcriptional regulator NtrC"/>
    <property type="match status" value="1"/>
</dbReference>
<dbReference type="AlphaFoldDB" id="A0A7G1H305"/>
<name>A0A7G1H305_9BACT</name>
<dbReference type="GO" id="GO:0006355">
    <property type="term" value="P:regulation of DNA-templated transcription"/>
    <property type="evidence" value="ECO:0007669"/>
    <property type="project" value="InterPro"/>
</dbReference>
<dbReference type="SUPFAM" id="SSF52540">
    <property type="entry name" value="P-loop containing nucleoside triphosphate hydrolases"/>
    <property type="match status" value="1"/>
</dbReference>
<evidence type="ECO:0000256" key="4">
    <source>
        <dbReference type="ARBA" id="ARBA00022741"/>
    </source>
</evidence>
<gene>
    <name evidence="14" type="ORF">JZK55_20000</name>
</gene>
<dbReference type="GO" id="GO:0005524">
    <property type="term" value="F:ATP binding"/>
    <property type="evidence" value="ECO:0007669"/>
    <property type="project" value="UniProtKB-KW"/>
</dbReference>
<feature type="modified residue" description="4-aspartylphosphate" evidence="11">
    <location>
        <position position="54"/>
    </location>
</feature>
<evidence type="ECO:0000259" key="13">
    <source>
        <dbReference type="PROSITE" id="PS50110"/>
    </source>
</evidence>
<dbReference type="InterPro" id="IPR009057">
    <property type="entry name" value="Homeodomain-like_sf"/>
</dbReference>
<dbReference type="PROSITE" id="PS00675">
    <property type="entry name" value="SIGMA54_INTERACT_1"/>
    <property type="match status" value="1"/>
</dbReference>
<dbReference type="SUPFAM" id="SSF52172">
    <property type="entry name" value="CheY-like"/>
    <property type="match status" value="1"/>
</dbReference>
<keyword evidence="2" id="KW-0963">Cytoplasm</keyword>
<evidence type="ECO:0000313" key="14">
    <source>
        <dbReference type="EMBL" id="BCB97078.1"/>
    </source>
</evidence>
<dbReference type="GO" id="GO:0043565">
    <property type="term" value="F:sequence-specific DNA binding"/>
    <property type="evidence" value="ECO:0007669"/>
    <property type="project" value="InterPro"/>
</dbReference>
<dbReference type="Gene3D" id="3.40.50.2300">
    <property type="match status" value="1"/>
</dbReference>
<dbReference type="RefSeq" id="WP_207105943.1">
    <property type="nucleotide sequence ID" value="NZ_AP022873.1"/>
</dbReference>
<keyword evidence="15" id="KW-1185">Reference proteome</keyword>
<keyword evidence="4" id="KW-0547">Nucleotide-binding</keyword>
<keyword evidence="6" id="KW-0902">Two-component regulatory system</keyword>
<reference evidence="14 15" key="1">
    <citation type="submission" date="2020-03" db="EMBL/GenBank/DDBJ databases">
        <title>Complete genome sequences of two sulfur-disproportionating bacterial strains T55J and Mzg5.</title>
        <authorList>
            <person name="Umezawa K."/>
            <person name="Kojima H."/>
            <person name="Kato Y."/>
            <person name="Fukui M."/>
        </authorList>
    </citation>
    <scope>NUCLEOTIDE SEQUENCE [LARGE SCALE GENOMIC DNA]</scope>
    <source>
        <strain evidence="14 15">T55J</strain>
    </source>
</reference>
<evidence type="ECO:0000256" key="1">
    <source>
        <dbReference type="ARBA" id="ARBA00004496"/>
    </source>
</evidence>
<evidence type="ECO:0000256" key="7">
    <source>
        <dbReference type="ARBA" id="ARBA00023015"/>
    </source>
</evidence>
<dbReference type="Gene3D" id="1.10.10.60">
    <property type="entry name" value="Homeodomain-like"/>
    <property type="match status" value="1"/>
</dbReference>
<evidence type="ECO:0000256" key="2">
    <source>
        <dbReference type="ARBA" id="ARBA00022490"/>
    </source>
</evidence>
<dbReference type="InterPro" id="IPR058031">
    <property type="entry name" value="AAA_lid_NorR"/>
</dbReference>
<protein>
    <submittedName>
        <fullName evidence="14">Sigma-54-dependent Fis family transcriptional regulator</fullName>
    </submittedName>
</protein>
<evidence type="ECO:0000256" key="5">
    <source>
        <dbReference type="ARBA" id="ARBA00022840"/>
    </source>
</evidence>
<sequence length="446" mass="50399">MNTTNILVIDDDLRMRQFIGDLLKEEGISHLITDDSRNALKIINEQGIDIVITDLKMPNIDGIGILEHAKEINPDIIVIVITGYGTIESAIEAMKKGAYDYIQKPFEPDDFLMLLKRAIEHVNLIHENKRLIREVEGCKYDEIVGASRAINELKELISKVAPFDTTVLLQGETGTGKELVARLIHRASKRKREKFLPVNCGALSESLLEAELFGYEKGAFTGADIQKKGIFEAVNKGTIFLDEINTTSTNFQVKLLRVIQEGSFMRVGGTEPVSVDIRIIAASNVPIEKEVESGRFRKDLYYRLNVATVNIPPLRRRKEDIPLLAFHFLNKYANKYNKKFSGISTGVLKKLVEYSWPGNVRELENIIERAVLMESGNELKHIHLPKDAKIPEYEDICSGLVSLEDVEKYFIQRTLKSLQGQKAKAADVLGISTTSLWRKLKKYNLE</sequence>
<accession>A0A7G1H305</accession>
<feature type="domain" description="Sigma-54 factor interaction" evidence="12">
    <location>
        <begin position="143"/>
        <end position="372"/>
    </location>
</feature>
<dbReference type="Pfam" id="PF00072">
    <property type="entry name" value="Response_reg"/>
    <property type="match status" value="1"/>
</dbReference>
<keyword evidence="8" id="KW-0238">DNA-binding</keyword>
<feature type="domain" description="Response regulatory" evidence="13">
    <location>
        <begin position="5"/>
        <end position="119"/>
    </location>
</feature>
<dbReference type="InterPro" id="IPR011006">
    <property type="entry name" value="CheY-like_superfamily"/>
</dbReference>
<dbReference type="CDD" id="cd00009">
    <property type="entry name" value="AAA"/>
    <property type="match status" value="1"/>
</dbReference>
<dbReference type="Pfam" id="PF25601">
    <property type="entry name" value="AAA_lid_14"/>
    <property type="match status" value="1"/>
</dbReference>
<keyword evidence="10" id="KW-0804">Transcription</keyword>
<keyword evidence="3 11" id="KW-0597">Phosphoprotein</keyword>